<name>X7YTF7_MYCXE</name>
<proteinExistence type="predicted"/>
<accession>X7YTF7</accession>
<gene>
    <name evidence="1" type="ORF">I553_3754</name>
</gene>
<protein>
    <submittedName>
        <fullName evidence="1">Uncharacterized protein</fullName>
    </submittedName>
</protein>
<organism evidence="1">
    <name type="scientific">Mycobacterium xenopi 4042</name>
    <dbReference type="NCBI Taxonomy" id="1299334"/>
    <lineage>
        <taxon>Bacteria</taxon>
        <taxon>Bacillati</taxon>
        <taxon>Actinomycetota</taxon>
        <taxon>Actinomycetes</taxon>
        <taxon>Mycobacteriales</taxon>
        <taxon>Mycobacteriaceae</taxon>
        <taxon>Mycobacterium</taxon>
    </lineage>
</organism>
<reference evidence="1" key="1">
    <citation type="submission" date="2014-01" db="EMBL/GenBank/DDBJ databases">
        <authorList>
            <person name="Brown-Elliot B."/>
            <person name="Wallace R."/>
            <person name="Lenaerts A."/>
            <person name="Ordway D."/>
            <person name="DeGroote M.A."/>
            <person name="Parker T."/>
            <person name="Sizemore C."/>
            <person name="Tallon L.J."/>
            <person name="Sadzewicz L.K."/>
            <person name="Sengamalay N."/>
            <person name="Fraser C.M."/>
            <person name="Hine E."/>
            <person name="Shefchek K.A."/>
            <person name="Das S.P."/>
            <person name="Tettelin H."/>
        </authorList>
    </citation>
    <scope>NUCLEOTIDE SEQUENCE [LARGE SCALE GENOMIC DNA]</scope>
    <source>
        <strain evidence="1">4042</strain>
    </source>
</reference>
<dbReference type="AlphaFoldDB" id="X7YTF7"/>
<dbReference type="EMBL" id="JAOB01000089">
    <property type="protein sequence ID" value="EUA09670.1"/>
    <property type="molecule type" value="Genomic_DNA"/>
</dbReference>
<evidence type="ECO:0000313" key="1">
    <source>
        <dbReference type="EMBL" id="EUA09670.1"/>
    </source>
</evidence>
<feature type="non-terminal residue" evidence="1">
    <location>
        <position position="49"/>
    </location>
</feature>
<sequence length="49" mass="6056">METLKALLRERHLHEYLEFVAEYRRIARDLAYREVAEPPTKATYYRWLS</sequence>
<comment type="caution">
    <text evidence="1">The sequence shown here is derived from an EMBL/GenBank/DDBJ whole genome shotgun (WGS) entry which is preliminary data.</text>
</comment>